<protein>
    <submittedName>
        <fullName evidence="6">Transcriptional regulator</fullName>
    </submittedName>
</protein>
<dbReference type="PANTHER" id="PTHR30537:SF5">
    <property type="entry name" value="HTH-TYPE TRANSCRIPTIONAL ACTIVATOR TTDR-RELATED"/>
    <property type="match status" value="1"/>
</dbReference>
<comment type="caution">
    <text evidence="6">The sequence shown here is derived from an EMBL/GenBank/DDBJ whole genome shotgun (WGS) entry which is preliminary data.</text>
</comment>
<dbReference type="Pfam" id="PF03466">
    <property type="entry name" value="LysR_substrate"/>
    <property type="match status" value="1"/>
</dbReference>
<proteinExistence type="inferred from homology"/>
<dbReference type="SUPFAM" id="SSF53850">
    <property type="entry name" value="Periplasmic binding protein-like II"/>
    <property type="match status" value="1"/>
</dbReference>
<keyword evidence="2" id="KW-0805">Transcription regulation</keyword>
<organism evidence="6 7">
    <name type="scientific">Vibrio ishigakensis</name>
    <dbReference type="NCBI Taxonomy" id="1481914"/>
    <lineage>
        <taxon>Bacteria</taxon>
        <taxon>Pseudomonadati</taxon>
        <taxon>Pseudomonadota</taxon>
        <taxon>Gammaproteobacteria</taxon>
        <taxon>Vibrionales</taxon>
        <taxon>Vibrionaceae</taxon>
        <taxon>Vibrio</taxon>
    </lineage>
</organism>
<dbReference type="InterPro" id="IPR036388">
    <property type="entry name" value="WH-like_DNA-bd_sf"/>
</dbReference>
<dbReference type="GO" id="GO:0006351">
    <property type="term" value="P:DNA-templated transcription"/>
    <property type="evidence" value="ECO:0007669"/>
    <property type="project" value="TreeGrafter"/>
</dbReference>
<evidence type="ECO:0000313" key="6">
    <source>
        <dbReference type="EMBL" id="GAM61015.1"/>
    </source>
</evidence>
<dbReference type="EMBL" id="BBSA01000002">
    <property type="protein sequence ID" value="GAM61015.1"/>
    <property type="molecule type" value="Genomic_DNA"/>
</dbReference>
<name>A0A0B8P2L8_9VIBR</name>
<reference evidence="6 7" key="1">
    <citation type="submission" date="2015-01" db="EMBL/GenBank/DDBJ databases">
        <title>Vibrio sp. C5 JCM 19232 whole genome shotgun sequence.</title>
        <authorList>
            <person name="Sawabe T."/>
            <person name="Meirelles P."/>
            <person name="Feng G."/>
            <person name="Sayaka M."/>
            <person name="Hattori M."/>
            <person name="Ohkuma M."/>
        </authorList>
    </citation>
    <scope>NUCLEOTIDE SEQUENCE [LARGE SCALE GENOMIC DNA]</scope>
    <source>
        <strain evidence="6 7">JCM19232</strain>
    </source>
</reference>
<evidence type="ECO:0000256" key="3">
    <source>
        <dbReference type="ARBA" id="ARBA00023125"/>
    </source>
</evidence>
<dbReference type="Pfam" id="PF00126">
    <property type="entry name" value="HTH_1"/>
    <property type="match status" value="1"/>
</dbReference>
<accession>A0A0B8P2L8</accession>
<dbReference type="AlphaFoldDB" id="A0A0B8P2L8"/>
<dbReference type="SUPFAM" id="SSF46785">
    <property type="entry name" value="Winged helix' DNA-binding domain"/>
    <property type="match status" value="1"/>
</dbReference>
<evidence type="ECO:0000313" key="7">
    <source>
        <dbReference type="Proteomes" id="UP000031670"/>
    </source>
</evidence>
<dbReference type="InterPro" id="IPR058163">
    <property type="entry name" value="LysR-type_TF_proteobact-type"/>
</dbReference>
<evidence type="ECO:0000256" key="1">
    <source>
        <dbReference type="ARBA" id="ARBA00009437"/>
    </source>
</evidence>
<gene>
    <name evidence="6" type="ORF">JCM19232_3957</name>
</gene>
<sequence>MDKFKAIETFVAVCDEGSFTKAADKLDISVTMVSKSIATLEHHLKLKLLNRNTRKQSLTQAGELYLKSCRALLSDLETTEKHLESLAVSAEGQIRISAPTNFGSYVLAPLLSEFSKVHPEIRIELELSDQVSDVIQDRFDFYFRVGQLPDSELIAIQVAQQKMVFAASPTYLKEFGEPASLDQLQSHKVLAFMPWFSGSSFGKEFDLASLSLGQSKLVSNNGNSLRIWAVHGSGIALQPYSMLREDIDSGALVEVLSEVEVPTRPVFLLYIAESYFLLGLKRLSSLLSIATVKG</sequence>
<dbReference type="Gene3D" id="3.40.190.290">
    <property type="match status" value="1"/>
</dbReference>
<dbReference type="InterPro" id="IPR000847">
    <property type="entry name" value="LysR_HTH_N"/>
</dbReference>
<reference evidence="6 7" key="2">
    <citation type="submission" date="2015-01" db="EMBL/GenBank/DDBJ databases">
        <authorList>
            <consortium name="NBRP consortium"/>
            <person name="Sawabe T."/>
            <person name="Meirelles P."/>
            <person name="Feng G."/>
            <person name="Sayaka M."/>
            <person name="Hattori M."/>
            <person name="Ohkuma M."/>
        </authorList>
    </citation>
    <scope>NUCLEOTIDE SEQUENCE [LARGE SCALE GENOMIC DNA]</scope>
    <source>
        <strain evidence="6 7">JCM19232</strain>
    </source>
</reference>
<dbReference type="Proteomes" id="UP000031670">
    <property type="component" value="Unassembled WGS sequence"/>
</dbReference>
<keyword evidence="4" id="KW-0804">Transcription</keyword>
<dbReference type="GO" id="GO:0043565">
    <property type="term" value="F:sequence-specific DNA binding"/>
    <property type="evidence" value="ECO:0007669"/>
    <property type="project" value="TreeGrafter"/>
</dbReference>
<keyword evidence="3" id="KW-0238">DNA-binding</keyword>
<dbReference type="PANTHER" id="PTHR30537">
    <property type="entry name" value="HTH-TYPE TRANSCRIPTIONAL REGULATOR"/>
    <property type="match status" value="1"/>
</dbReference>
<evidence type="ECO:0000256" key="2">
    <source>
        <dbReference type="ARBA" id="ARBA00023015"/>
    </source>
</evidence>
<dbReference type="PROSITE" id="PS50931">
    <property type="entry name" value="HTH_LYSR"/>
    <property type="match status" value="1"/>
</dbReference>
<dbReference type="InterPro" id="IPR005119">
    <property type="entry name" value="LysR_subst-bd"/>
</dbReference>
<dbReference type="FunFam" id="1.10.10.10:FF:000001">
    <property type="entry name" value="LysR family transcriptional regulator"/>
    <property type="match status" value="1"/>
</dbReference>
<evidence type="ECO:0000256" key="4">
    <source>
        <dbReference type="ARBA" id="ARBA00023163"/>
    </source>
</evidence>
<comment type="similarity">
    <text evidence="1">Belongs to the LysR transcriptional regulatory family.</text>
</comment>
<dbReference type="Gene3D" id="1.10.10.10">
    <property type="entry name" value="Winged helix-like DNA-binding domain superfamily/Winged helix DNA-binding domain"/>
    <property type="match status" value="1"/>
</dbReference>
<dbReference type="GO" id="GO:0003700">
    <property type="term" value="F:DNA-binding transcription factor activity"/>
    <property type="evidence" value="ECO:0007669"/>
    <property type="project" value="InterPro"/>
</dbReference>
<evidence type="ECO:0000259" key="5">
    <source>
        <dbReference type="PROSITE" id="PS50931"/>
    </source>
</evidence>
<dbReference type="InterPro" id="IPR036390">
    <property type="entry name" value="WH_DNA-bd_sf"/>
</dbReference>
<feature type="domain" description="HTH lysR-type" evidence="5">
    <location>
        <begin position="1"/>
        <end position="59"/>
    </location>
</feature>